<dbReference type="RefSeq" id="WP_151094198.1">
    <property type="nucleotide sequence ID" value="NZ_VYXQ01000013.1"/>
</dbReference>
<gene>
    <name evidence="6" type="ORF">F3W84_14445</name>
</gene>
<accession>A0A5N1JVG8</accession>
<keyword evidence="7" id="KW-1185">Reference proteome</keyword>
<dbReference type="SUPFAM" id="SSF52738">
    <property type="entry name" value="Methylesterase CheB, C-terminal domain"/>
    <property type="match status" value="1"/>
</dbReference>
<dbReference type="PANTHER" id="PTHR42872:SF6">
    <property type="entry name" value="PROTEIN-GLUTAMATE METHYLESTERASE_PROTEIN-GLUTAMINE GLUTAMINASE"/>
    <property type="match status" value="1"/>
</dbReference>
<reference evidence="6 7" key="1">
    <citation type="submission" date="2019-09" db="EMBL/GenBank/DDBJ databases">
        <title>Biological control of the noxious weed angled onion (Allium triquetrum) thwarted by endophytic bacteria in Victoria, Australia.</title>
        <authorList>
            <person name="Tehranchian P."/>
            <person name="Adair R.J."/>
            <person name="Van T.H."/>
            <person name="Morrison P.D."/>
            <person name="Williams H."/>
            <person name="Lawrie A.C."/>
        </authorList>
    </citation>
    <scope>NUCLEOTIDE SEQUENCE [LARGE SCALE GENOMIC DNA]</scope>
    <source>
        <strain evidence="6 7">RPTAtOch1</strain>
    </source>
</reference>
<dbReference type="Pfam" id="PF01339">
    <property type="entry name" value="CheB_methylest"/>
    <property type="match status" value="1"/>
</dbReference>
<keyword evidence="4" id="KW-0145">Chemotaxis</keyword>
<keyword evidence="1 4" id="KW-0378">Hydrolase</keyword>
<evidence type="ECO:0000259" key="5">
    <source>
        <dbReference type="PROSITE" id="PS50122"/>
    </source>
</evidence>
<comment type="caution">
    <text evidence="6">The sequence shown here is derived from an EMBL/GenBank/DDBJ whole genome shotgun (WGS) entry which is preliminary data.</text>
</comment>
<dbReference type="GO" id="GO:0008984">
    <property type="term" value="F:protein-glutamate methylesterase activity"/>
    <property type="evidence" value="ECO:0007669"/>
    <property type="project" value="UniProtKB-EC"/>
</dbReference>
<feature type="active site" evidence="4">
    <location>
        <position position="134"/>
    </location>
</feature>
<evidence type="ECO:0000313" key="6">
    <source>
        <dbReference type="EMBL" id="KAA9367310.1"/>
    </source>
</evidence>
<feature type="active site" evidence="4">
    <location>
        <position position="41"/>
    </location>
</feature>
<dbReference type="AlphaFoldDB" id="A0A5N1JVG8"/>
<evidence type="ECO:0000313" key="7">
    <source>
        <dbReference type="Proteomes" id="UP000327108"/>
    </source>
</evidence>
<proteinExistence type="predicted"/>
<feature type="active site" evidence="4">
    <location>
        <position position="14"/>
    </location>
</feature>
<evidence type="ECO:0000256" key="1">
    <source>
        <dbReference type="ARBA" id="ARBA00022801"/>
    </source>
</evidence>
<comment type="catalytic activity">
    <reaction evidence="3">
        <text>[protein]-L-glutamate 5-O-methyl ester + H2O = L-glutamyl-[protein] + methanol + H(+)</text>
        <dbReference type="Rhea" id="RHEA:23236"/>
        <dbReference type="Rhea" id="RHEA-COMP:10208"/>
        <dbReference type="Rhea" id="RHEA-COMP:10311"/>
        <dbReference type="ChEBI" id="CHEBI:15377"/>
        <dbReference type="ChEBI" id="CHEBI:15378"/>
        <dbReference type="ChEBI" id="CHEBI:17790"/>
        <dbReference type="ChEBI" id="CHEBI:29973"/>
        <dbReference type="ChEBI" id="CHEBI:82795"/>
        <dbReference type="EC" id="3.1.1.61"/>
    </reaction>
</comment>
<feature type="domain" description="CheB-type methylesterase" evidence="5">
    <location>
        <begin position="2"/>
        <end position="188"/>
    </location>
</feature>
<sequence>MMASPAQAVVIGASAGAFDALSAILPLLKPGFRLPVLIVVHLPPDRRSLMAELFRQKCSLMVEEVEDRQPLEPGTIYFAPPDYHLLVETHLSLSLSKDDPVLFSRPSIDVLFESAAEVFGAELIAVVLSGANDDGARGAAVIQACGGTVLVQDPKQAMVPVMPEAALRSCPDAKILSLAAIAQYLREV</sequence>
<dbReference type="GO" id="GO:0006935">
    <property type="term" value="P:chemotaxis"/>
    <property type="evidence" value="ECO:0007669"/>
    <property type="project" value="UniProtKB-UniRule"/>
</dbReference>
<dbReference type="PROSITE" id="PS50122">
    <property type="entry name" value="CHEB"/>
    <property type="match status" value="1"/>
</dbReference>
<organism evidence="6 7">
    <name type="scientific">Ochrobactrum quorumnocens</name>
    <dbReference type="NCBI Taxonomy" id="271865"/>
    <lineage>
        <taxon>Bacteria</taxon>
        <taxon>Pseudomonadati</taxon>
        <taxon>Pseudomonadota</taxon>
        <taxon>Alphaproteobacteria</taxon>
        <taxon>Hyphomicrobiales</taxon>
        <taxon>Brucellaceae</taxon>
        <taxon>Brucella/Ochrobactrum group</taxon>
        <taxon>Ochrobactrum</taxon>
    </lineage>
</organism>
<dbReference type="CDD" id="cd16433">
    <property type="entry name" value="CheB"/>
    <property type="match status" value="1"/>
</dbReference>
<dbReference type="InterPro" id="IPR035909">
    <property type="entry name" value="CheB_C"/>
</dbReference>
<protein>
    <recommendedName>
        <fullName evidence="2">protein-glutamate methylesterase</fullName>
        <ecNumber evidence="2">3.1.1.61</ecNumber>
    </recommendedName>
</protein>
<evidence type="ECO:0000256" key="3">
    <source>
        <dbReference type="ARBA" id="ARBA00048267"/>
    </source>
</evidence>
<dbReference type="Gene3D" id="3.40.50.180">
    <property type="entry name" value="Methylesterase CheB, C-terminal domain"/>
    <property type="match status" value="1"/>
</dbReference>
<dbReference type="GO" id="GO:0005737">
    <property type="term" value="C:cytoplasm"/>
    <property type="evidence" value="ECO:0007669"/>
    <property type="project" value="InterPro"/>
</dbReference>
<dbReference type="Proteomes" id="UP000327108">
    <property type="component" value="Unassembled WGS sequence"/>
</dbReference>
<evidence type="ECO:0000256" key="2">
    <source>
        <dbReference type="ARBA" id="ARBA00039140"/>
    </source>
</evidence>
<evidence type="ECO:0000256" key="4">
    <source>
        <dbReference type="PROSITE-ProRule" id="PRU00050"/>
    </source>
</evidence>
<dbReference type="EMBL" id="VYXQ01000013">
    <property type="protein sequence ID" value="KAA9367310.1"/>
    <property type="molecule type" value="Genomic_DNA"/>
</dbReference>
<dbReference type="PANTHER" id="PTHR42872">
    <property type="entry name" value="PROTEIN-GLUTAMATE METHYLESTERASE/PROTEIN-GLUTAMINE GLUTAMINASE"/>
    <property type="match status" value="1"/>
</dbReference>
<dbReference type="InterPro" id="IPR000673">
    <property type="entry name" value="Sig_transdc_resp-reg_Me-estase"/>
</dbReference>
<dbReference type="EC" id="3.1.1.61" evidence="2"/>
<name>A0A5N1JVG8_9HYPH</name>
<dbReference type="GO" id="GO:0000156">
    <property type="term" value="F:phosphorelay response regulator activity"/>
    <property type="evidence" value="ECO:0007669"/>
    <property type="project" value="InterPro"/>
</dbReference>